<dbReference type="PANTHER" id="PTHR40688:SF2">
    <property type="entry name" value="RIBBON-HELIX-HELIX PROTEIN COPG DOMAIN-CONTAINING PROTEIN"/>
    <property type="match status" value="1"/>
</dbReference>
<dbReference type="RefSeq" id="WP_110984120.1">
    <property type="nucleotide sequence ID" value="NZ_CAWNWM010000001.1"/>
</dbReference>
<dbReference type="SUPFAM" id="SSF47598">
    <property type="entry name" value="Ribbon-helix-helix"/>
    <property type="match status" value="1"/>
</dbReference>
<feature type="domain" description="Ribbon-helix-helix protein CopG" evidence="1">
    <location>
        <begin position="7"/>
        <end position="42"/>
    </location>
</feature>
<accession>A0A2W1JQF8</accession>
<reference evidence="2 3" key="1">
    <citation type="journal article" date="2018" name="Sci. Rep.">
        <title>A novel species of the marine cyanobacterium Acaryochloris with a unique pigment content and lifestyle.</title>
        <authorList>
            <person name="Partensky F."/>
            <person name="Six C."/>
            <person name="Ratin M."/>
            <person name="Garczarek L."/>
            <person name="Vaulot D."/>
            <person name="Probert I."/>
            <person name="Calteau A."/>
            <person name="Gourvil P."/>
            <person name="Marie D."/>
            <person name="Grebert T."/>
            <person name="Bouchier C."/>
            <person name="Le Panse S."/>
            <person name="Gachenot M."/>
            <person name="Rodriguez F."/>
            <person name="Garrido J.L."/>
        </authorList>
    </citation>
    <scope>NUCLEOTIDE SEQUENCE [LARGE SCALE GENOMIC DNA]</scope>
    <source>
        <strain evidence="2 3">RCC1774</strain>
    </source>
</reference>
<dbReference type="InterPro" id="IPR010985">
    <property type="entry name" value="Ribbon_hlx_hlx"/>
</dbReference>
<proteinExistence type="predicted"/>
<dbReference type="PANTHER" id="PTHR40688">
    <property type="match status" value="1"/>
</dbReference>
<dbReference type="OrthoDB" id="122081at2"/>
<protein>
    <recommendedName>
        <fullName evidence="1">Ribbon-helix-helix protein CopG domain-containing protein</fullName>
    </recommendedName>
</protein>
<dbReference type="EMBL" id="PQWO01000001">
    <property type="protein sequence ID" value="PZD75499.1"/>
    <property type="molecule type" value="Genomic_DNA"/>
</dbReference>
<evidence type="ECO:0000313" key="2">
    <source>
        <dbReference type="EMBL" id="PZD75499.1"/>
    </source>
</evidence>
<keyword evidence="3" id="KW-1185">Reference proteome</keyword>
<dbReference type="GO" id="GO:0006355">
    <property type="term" value="P:regulation of DNA-templated transcription"/>
    <property type="evidence" value="ECO:0007669"/>
    <property type="project" value="InterPro"/>
</dbReference>
<dbReference type="InterPro" id="IPR052991">
    <property type="entry name" value="Non-func_TypeII_TA_Antitoxin"/>
</dbReference>
<comment type="caution">
    <text evidence="2">The sequence shown here is derived from an EMBL/GenBank/DDBJ whole genome shotgun (WGS) entry which is preliminary data.</text>
</comment>
<gene>
    <name evidence="2" type="ORF">C1752_00130</name>
</gene>
<organism evidence="2 3">
    <name type="scientific">Acaryochloris thomasi RCC1774</name>
    <dbReference type="NCBI Taxonomy" id="1764569"/>
    <lineage>
        <taxon>Bacteria</taxon>
        <taxon>Bacillati</taxon>
        <taxon>Cyanobacteriota</taxon>
        <taxon>Cyanophyceae</taxon>
        <taxon>Acaryochloridales</taxon>
        <taxon>Acaryochloridaceae</taxon>
        <taxon>Acaryochloris</taxon>
        <taxon>Acaryochloris thomasi</taxon>
    </lineage>
</organism>
<evidence type="ECO:0000313" key="3">
    <source>
        <dbReference type="Proteomes" id="UP000248857"/>
    </source>
</evidence>
<dbReference type="Proteomes" id="UP000248857">
    <property type="component" value="Unassembled WGS sequence"/>
</dbReference>
<dbReference type="AlphaFoldDB" id="A0A2W1JQF8"/>
<name>A0A2W1JQF8_9CYAN</name>
<dbReference type="CDD" id="cd22233">
    <property type="entry name" value="RHH_CopAso-like"/>
    <property type="match status" value="1"/>
</dbReference>
<dbReference type="InterPro" id="IPR002145">
    <property type="entry name" value="CopG"/>
</dbReference>
<evidence type="ECO:0000259" key="1">
    <source>
        <dbReference type="Pfam" id="PF01402"/>
    </source>
</evidence>
<dbReference type="Pfam" id="PF01402">
    <property type="entry name" value="RHH_1"/>
    <property type="match status" value="1"/>
</dbReference>
<sequence>MTKEITVSTRVTEELATQIDQLSESLGRTRAWILHQALEAYVSNEYEFLQSVQQGFDDLAQGEIVDHAEVVTDYSRRRTAP</sequence>